<dbReference type="InterPro" id="IPR000878">
    <property type="entry name" value="4pyrrol_Mease"/>
</dbReference>
<evidence type="ECO:0000256" key="1">
    <source>
        <dbReference type="ARBA" id="ARBA00012162"/>
    </source>
</evidence>
<comment type="caution">
    <text evidence="7">The sequence shown here is derived from an EMBL/GenBank/DDBJ whole genome shotgun (WGS) entry which is preliminary data.</text>
</comment>
<dbReference type="SUPFAM" id="SSF53790">
    <property type="entry name" value="Tetrapyrrole methylase"/>
    <property type="match status" value="1"/>
</dbReference>
<accession>A0A4Q9KAZ0</accession>
<dbReference type="InterPro" id="IPR014776">
    <property type="entry name" value="4pyrrole_Mease_sub2"/>
</dbReference>
<dbReference type="InterPro" id="IPR014777">
    <property type="entry name" value="4pyrrole_Mease_sub1"/>
</dbReference>
<sequence>MTSPDPAPGRVTLVGGGPGDPDLLTLAGLRALQSADIILTDHLAPDVSTLVNGTEVVNVGKTPHGPATPQEEINALLIEHARAGRHVVRLKGGDPFVFGRGGEEFIACADAGVAVAVVPGVTSAVAAPELAGIPVTHRGVSQGFTVVSGHVAPDDPHCHIDWAALAQSGTTLVLLMGVRHLPAIAAALAEGGLPADTPAAVVTKAASPAMQVVRGTLATIADLAVSNSVRPPSVTVIGDVAGLDLR</sequence>
<keyword evidence="8" id="KW-1185">Reference proteome</keyword>
<evidence type="ECO:0000313" key="7">
    <source>
        <dbReference type="EMBL" id="TBT82783.1"/>
    </source>
</evidence>
<evidence type="ECO:0000256" key="2">
    <source>
        <dbReference type="ARBA" id="ARBA00022603"/>
    </source>
</evidence>
<dbReference type="PANTHER" id="PTHR45790">
    <property type="entry name" value="SIROHEME SYNTHASE-RELATED"/>
    <property type="match status" value="1"/>
</dbReference>
<dbReference type="NCBIfam" id="NF004790">
    <property type="entry name" value="PRK06136.1"/>
    <property type="match status" value="1"/>
</dbReference>
<organism evidence="7 8">
    <name type="scientific">Propioniciclava sinopodophylli</name>
    <dbReference type="NCBI Taxonomy" id="1837344"/>
    <lineage>
        <taxon>Bacteria</taxon>
        <taxon>Bacillati</taxon>
        <taxon>Actinomycetota</taxon>
        <taxon>Actinomycetes</taxon>
        <taxon>Propionibacteriales</taxon>
        <taxon>Propionibacteriaceae</taxon>
        <taxon>Propioniciclava</taxon>
    </lineage>
</organism>
<dbReference type="EMBL" id="SDMQ01000017">
    <property type="protein sequence ID" value="TBT82783.1"/>
    <property type="molecule type" value="Genomic_DNA"/>
</dbReference>
<reference evidence="7 8" key="1">
    <citation type="submission" date="2019-01" db="EMBL/GenBank/DDBJ databases">
        <title>Lactibacter flavus gen. nov., sp. nov., a novel bacterium of the family Propionibacteriaceae isolated from raw milk and dairy products.</title>
        <authorList>
            <person name="Huptas C."/>
            <person name="Wenning M."/>
            <person name="Breitenwieser F."/>
            <person name="Doll E."/>
            <person name="Von Neubeck M."/>
            <person name="Busse H.-J."/>
            <person name="Scherer S."/>
        </authorList>
    </citation>
    <scope>NUCLEOTIDE SEQUENCE [LARGE SCALE GENOMIC DNA]</scope>
    <source>
        <strain evidence="7 8">KCTC 33808</strain>
    </source>
</reference>
<dbReference type="Pfam" id="PF00590">
    <property type="entry name" value="TP_methylase"/>
    <property type="match status" value="1"/>
</dbReference>
<dbReference type="PANTHER" id="PTHR45790:SF3">
    <property type="entry name" value="S-ADENOSYL-L-METHIONINE-DEPENDENT UROPORPHYRINOGEN III METHYLTRANSFERASE, CHLOROPLASTIC"/>
    <property type="match status" value="1"/>
</dbReference>
<dbReference type="OrthoDB" id="9815856at2"/>
<dbReference type="InterPro" id="IPR006366">
    <property type="entry name" value="CobA/CysG_C"/>
</dbReference>
<protein>
    <recommendedName>
        <fullName evidence="1">uroporphyrinogen-III C-methyltransferase</fullName>
        <ecNumber evidence="1">2.1.1.107</ecNumber>
    </recommendedName>
</protein>
<dbReference type="FunFam" id="3.40.1010.10:FF:000001">
    <property type="entry name" value="Siroheme synthase"/>
    <property type="match status" value="1"/>
</dbReference>
<name>A0A4Q9KAZ0_9ACTN</name>
<evidence type="ECO:0000256" key="4">
    <source>
        <dbReference type="ARBA" id="ARBA00022691"/>
    </source>
</evidence>
<evidence type="ECO:0000259" key="6">
    <source>
        <dbReference type="Pfam" id="PF00590"/>
    </source>
</evidence>
<dbReference type="RefSeq" id="WP_131169792.1">
    <property type="nucleotide sequence ID" value="NZ_SDMQ01000017.1"/>
</dbReference>
<dbReference type="GO" id="GO:0004851">
    <property type="term" value="F:uroporphyrin-III C-methyltransferase activity"/>
    <property type="evidence" value="ECO:0007669"/>
    <property type="project" value="UniProtKB-EC"/>
</dbReference>
<dbReference type="GO" id="GO:0019354">
    <property type="term" value="P:siroheme biosynthetic process"/>
    <property type="evidence" value="ECO:0007669"/>
    <property type="project" value="InterPro"/>
</dbReference>
<keyword evidence="4" id="KW-0949">S-adenosyl-L-methionine</keyword>
<evidence type="ECO:0000256" key="3">
    <source>
        <dbReference type="ARBA" id="ARBA00022679"/>
    </source>
</evidence>
<dbReference type="InterPro" id="IPR035996">
    <property type="entry name" value="4pyrrol_Methylase_sf"/>
</dbReference>
<gene>
    <name evidence="7" type="primary">cobA</name>
    <name evidence="7" type="ORF">ET989_13315</name>
</gene>
<dbReference type="CDD" id="cd11642">
    <property type="entry name" value="SUMT"/>
    <property type="match status" value="1"/>
</dbReference>
<dbReference type="InterPro" id="IPR050161">
    <property type="entry name" value="Siro_Cobalamin_biosynth"/>
</dbReference>
<keyword evidence="5" id="KW-0627">Porphyrin biosynthesis</keyword>
<dbReference type="FunFam" id="3.30.950.10:FF:000001">
    <property type="entry name" value="Siroheme synthase"/>
    <property type="match status" value="1"/>
</dbReference>
<evidence type="ECO:0000256" key="5">
    <source>
        <dbReference type="ARBA" id="ARBA00023244"/>
    </source>
</evidence>
<dbReference type="Gene3D" id="3.30.950.10">
    <property type="entry name" value="Methyltransferase, Cobalt-precorrin-4 Transmethylase, Domain 2"/>
    <property type="match status" value="1"/>
</dbReference>
<dbReference type="EC" id="2.1.1.107" evidence="1"/>
<dbReference type="Proteomes" id="UP000292373">
    <property type="component" value="Unassembled WGS sequence"/>
</dbReference>
<evidence type="ECO:0000313" key="8">
    <source>
        <dbReference type="Proteomes" id="UP000292373"/>
    </source>
</evidence>
<dbReference type="GO" id="GO:0032259">
    <property type="term" value="P:methylation"/>
    <property type="evidence" value="ECO:0007669"/>
    <property type="project" value="UniProtKB-KW"/>
</dbReference>
<keyword evidence="2 7" id="KW-0489">Methyltransferase</keyword>
<keyword evidence="3 7" id="KW-0808">Transferase</keyword>
<dbReference type="Gene3D" id="3.40.1010.10">
    <property type="entry name" value="Cobalt-precorrin-4 Transmethylase, Domain 1"/>
    <property type="match status" value="1"/>
</dbReference>
<dbReference type="NCBIfam" id="TIGR01469">
    <property type="entry name" value="cobA_cysG_Cterm"/>
    <property type="match status" value="1"/>
</dbReference>
<feature type="domain" description="Tetrapyrrole methylase" evidence="6">
    <location>
        <begin position="10"/>
        <end position="220"/>
    </location>
</feature>
<dbReference type="AlphaFoldDB" id="A0A4Q9KAZ0"/>
<proteinExistence type="predicted"/>